<dbReference type="OrthoDB" id="3438274at2759"/>
<organism evidence="1 2">
    <name type="scientific">Amniculicola lignicola CBS 123094</name>
    <dbReference type="NCBI Taxonomy" id="1392246"/>
    <lineage>
        <taxon>Eukaryota</taxon>
        <taxon>Fungi</taxon>
        <taxon>Dikarya</taxon>
        <taxon>Ascomycota</taxon>
        <taxon>Pezizomycotina</taxon>
        <taxon>Dothideomycetes</taxon>
        <taxon>Pleosporomycetidae</taxon>
        <taxon>Pleosporales</taxon>
        <taxon>Amniculicolaceae</taxon>
        <taxon>Amniculicola</taxon>
    </lineage>
</organism>
<dbReference type="AlphaFoldDB" id="A0A6A5W6Z6"/>
<proteinExistence type="predicted"/>
<sequence length="249" mass="27584">MAPSDHAITPPEEGQSVTASFDLSSIPALRDLTYTTPLARARAIKATLTKSQTTSTDGIISVLQSTAAKPSFRKKRVEDDPENHIIKSLREAGFEWGSIANILNSERVKRGEEPTFTQPAVYSRFVRNAPKIAAAAGEVGFDPKDFMHIRHPHHYSGFEASGTVKRMGVKDGGDRAARMHLGQSHNNVRKKAKLSPDTEELETADLSEMLAKAVERVQRNIWAFVADEMERATGKLYEPRALESRFRAL</sequence>
<gene>
    <name evidence="1" type="ORF">P154DRAFT_503484</name>
</gene>
<protein>
    <submittedName>
        <fullName evidence="1">Uncharacterized protein</fullName>
    </submittedName>
</protein>
<reference evidence="1" key="1">
    <citation type="journal article" date="2020" name="Stud. Mycol.">
        <title>101 Dothideomycetes genomes: a test case for predicting lifestyles and emergence of pathogens.</title>
        <authorList>
            <person name="Haridas S."/>
            <person name="Albert R."/>
            <person name="Binder M."/>
            <person name="Bloem J."/>
            <person name="Labutti K."/>
            <person name="Salamov A."/>
            <person name="Andreopoulos B."/>
            <person name="Baker S."/>
            <person name="Barry K."/>
            <person name="Bills G."/>
            <person name="Bluhm B."/>
            <person name="Cannon C."/>
            <person name="Castanera R."/>
            <person name="Culley D."/>
            <person name="Daum C."/>
            <person name="Ezra D."/>
            <person name="Gonzalez J."/>
            <person name="Henrissat B."/>
            <person name="Kuo A."/>
            <person name="Liang C."/>
            <person name="Lipzen A."/>
            <person name="Lutzoni F."/>
            <person name="Magnuson J."/>
            <person name="Mondo S."/>
            <person name="Nolan M."/>
            <person name="Ohm R."/>
            <person name="Pangilinan J."/>
            <person name="Park H.-J."/>
            <person name="Ramirez L."/>
            <person name="Alfaro M."/>
            <person name="Sun H."/>
            <person name="Tritt A."/>
            <person name="Yoshinaga Y."/>
            <person name="Zwiers L.-H."/>
            <person name="Turgeon B."/>
            <person name="Goodwin S."/>
            <person name="Spatafora J."/>
            <person name="Crous P."/>
            <person name="Grigoriev I."/>
        </authorList>
    </citation>
    <scope>NUCLEOTIDE SEQUENCE</scope>
    <source>
        <strain evidence="1">CBS 123094</strain>
    </source>
</reference>
<evidence type="ECO:0000313" key="2">
    <source>
        <dbReference type="Proteomes" id="UP000799779"/>
    </source>
</evidence>
<keyword evidence="2" id="KW-1185">Reference proteome</keyword>
<evidence type="ECO:0000313" key="1">
    <source>
        <dbReference type="EMBL" id="KAF1993416.1"/>
    </source>
</evidence>
<name>A0A6A5W6Z6_9PLEO</name>
<dbReference type="EMBL" id="ML977705">
    <property type="protein sequence ID" value="KAF1993416.1"/>
    <property type="molecule type" value="Genomic_DNA"/>
</dbReference>
<accession>A0A6A5W6Z6</accession>
<dbReference type="Proteomes" id="UP000799779">
    <property type="component" value="Unassembled WGS sequence"/>
</dbReference>